<comment type="caution">
    <text evidence="1">The sequence shown here is derived from an EMBL/GenBank/DDBJ whole genome shotgun (WGS) entry which is preliminary data.</text>
</comment>
<accession>A0ABT7DZF8</accession>
<reference evidence="1" key="1">
    <citation type="submission" date="2023-03" db="EMBL/GenBank/DDBJ databases">
        <title>Chitinimonas shenzhenensis gen. nov., sp. nov., a novel member of family Burkholderiaceae isolated from activated sludge collected in Shen Zhen, China.</title>
        <authorList>
            <person name="Wang X."/>
        </authorList>
    </citation>
    <scope>NUCLEOTIDE SEQUENCE</scope>
    <source>
        <strain evidence="1">DQS-5</strain>
    </source>
</reference>
<organism evidence="1 2">
    <name type="scientific">Parachitinimonas caeni</name>
    <dbReference type="NCBI Taxonomy" id="3031301"/>
    <lineage>
        <taxon>Bacteria</taxon>
        <taxon>Pseudomonadati</taxon>
        <taxon>Pseudomonadota</taxon>
        <taxon>Betaproteobacteria</taxon>
        <taxon>Neisseriales</taxon>
        <taxon>Chitinibacteraceae</taxon>
        <taxon>Parachitinimonas</taxon>
    </lineage>
</organism>
<keyword evidence="2" id="KW-1185">Reference proteome</keyword>
<dbReference type="SUPFAM" id="SSF161266">
    <property type="entry name" value="Gam-like"/>
    <property type="match status" value="1"/>
</dbReference>
<sequence length="165" mass="18321">MTRRKTLGTQLNDWNAVDDALRQIGELDRQLNQIETEQNQDIDQIKQRQAAKAGPLLAQKSGLERALQEFASANPQAFVEQKTRSLTFGSIGYRFSTSVVVKDPAATLDTLKRLGLFGCIRITETLDRETLKTLAPSTLQEIGAAIRSQNKFGYEIARQALAEVA</sequence>
<dbReference type="RefSeq" id="WP_284100776.1">
    <property type="nucleotide sequence ID" value="NZ_JARRAF010000010.1"/>
</dbReference>
<protein>
    <submittedName>
        <fullName evidence="1">Host-nuclease inhibitor Gam family protein</fullName>
    </submittedName>
</protein>
<name>A0ABT7DZF8_9NEIS</name>
<evidence type="ECO:0000313" key="1">
    <source>
        <dbReference type="EMBL" id="MDK2124463.1"/>
    </source>
</evidence>
<proteinExistence type="predicted"/>
<dbReference type="EMBL" id="JARRAF010000010">
    <property type="protein sequence ID" value="MDK2124463.1"/>
    <property type="molecule type" value="Genomic_DNA"/>
</dbReference>
<gene>
    <name evidence="1" type="ORF">PZA18_10405</name>
</gene>
<dbReference type="Proteomes" id="UP001172778">
    <property type="component" value="Unassembled WGS sequence"/>
</dbReference>
<dbReference type="Gene3D" id="1.20.5.170">
    <property type="match status" value="1"/>
</dbReference>
<dbReference type="Pfam" id="PF07352">
    <property type="entry name" value="Phage_Mu_Gam"/>
    <property type="match status" value="1"/>
</dbReference>
<evidence type="ECO:0000313" key="2">
    <source>
        <dbReference type="Proteomes" id="UP001172778"/>
    </source>
</evidence>
<dbReference type="InterPro" id="IPR009951">
    <property type="entry name" value="Host-nuc_inhib_Gam"/>
</dbReference>